<accession>A0ABY6KJ11</accession>
<dbReference type="EMBL" id="CP092867">
    <property type="protein sequence ID" value="UYV68437.1"/>
    <property type="molecule type" value="Genomic_DNA"/>
</dbReference>
<reference evidence="1 2" key="1">
    <citation type="submission" date="2022-01" db="EMBL/GenBank/DDBJ databases">
        <title>A chromosomal length assembly of Cordylochernes scorpioides.</title>
        <authorList>
            <person name="Zeh D."/>
            <person name="Zeh J."/>
        </authorList>
    </citation>
    <scope>NUCLEOTIDE SEQUENCE [LARGE SCALE GENOMIC DNA]</scope>
    <source>
        <strain evidence="1">IN4F17</strain>
        <tissue evidence="1">Whole Body</tissue>
    </source>
</reference>
<dbReference type="Gene3D" id="3.30.420.10">
    <property type="entry name" value="Ribonuclease H-like superfamily/Ribonuclease H"/>
    <property type="match status" value="1"/>
</dbReference>
<name>A0ABY6KJ11_9ARAC</name>
<sequence>MLILQVANGIYQSTVYGVAAKFPKKYTSGVILGTRDIARPHVDGIVRTFLHTENVRLLSARSPDLSLIENVWSRVTSDWLVTIEPEWHAGSSIEYPDPGSIGELTTYKDIIRLAHNMRNFKLSRIAIVALK</sequence>
<keyword evidence="2" id="KW-1185">Reference proteome</keyword>
<organism evidence="1 2">
    <name type="scientific">Cordylochernes scorpioides</name>
    <dbReference type="NCBI Taxonomy" id="51811"/>
    <lineage>
        <taxon>Eukaryota</taxon>
        <taxon>Metazoa</taxon>
        <taxon>Ecdysozoa</taxon>
        <taxon>Arthropoda</taxon>
        <taxon>Chelicerata</taxon>
        <taxon>Arachnida</taxon>
        <taxon>Pseudoscorpiones</taxon>
        <taxon>Cheliferoidea</taxon>
        <taxon>Chernetidae</taxon>
        <taxon>Cordylochernes</taxon>
    </lineage>
</organism>
<evidence type="ECO:0000313" key="2">
    <source>
        <dbReference type="Proteomes" id="UP001235939"/>
    </source>
</evidence>
<protein>
    <submittedName>
        <fullName evidence="1">Ent-3</fullName>
    </submittedName>
</protein>
<dbReference type="Proteomes" id="UP001235939">
    <property type="component" value="Chromosome 05"/>
</dbReference>
<gene>
    <name evidence="1" type="ORF">LAZ67_5004311</name>
</gene>
<dbReference type="InterPro" id="IPR036397">
    <property type="entry name" value="RNaseH_sf"/>
</dbReference>
<proteinExistence type="predicted"/>
<evidence type="ECO:0000313" key="1">
    <source>
        <dbReference type="EMBL" id="UYV68437.1"/>
    </source>
</evidence>